<proteinExistence type="predicted"/>
<gene>
    <name evidence="2" type="ORF">CONLIGDRAFT_675327</name>
</gene>
<dbReference type="EMBL" id="KV875093">
    <property type="protein sequence ID" value="OIW34334.1"/>
    <property type="molecule type" value="Genomic_DNA"/>
</dbReference>
<keyword evidence="3" id="KW-1185">Reference proteome</keyword>
<organism evidence="2 3">
    <name type="scientific">Coniochaeta ligniaria NRRL 30616</name>
    <dbReference type="NCBI Taxonomy" id="1408157"/>
    <lineage>
        <taxon>Eukaryota</taxon>
        <taxon>Fungi</taxon>
        <taxon>Dikarya</taxon>
        <taxon>Ascomycota</taxon>
        <taxon>Pezizomycotina</taxon>
        <taxon>Sordariomycetes</taxon>
        <taxon>Sordariomycetidae</taxon>
        <taxon>Coniochaetales</taxon>
        <taxon>Coniochaetaceae</taxon>
        <taxon>Coniochaeta</taxon>
    </lineage>
</organism>
<sequence length="139" mass="15116">MIAYPKEVVKAARPETLGHPRVYMYTFINASAEATLSRRVNMTDYTTAKEVVERVKGTLPENGMTTTGSTVSANPLQGWIGCPQAELVALLANLKTMTFMHVDTDTSRLKLPWAPRTSSCDGSATSSSQSTRGRRDSSS</sequence>
<feature type="region of interest" description="Disordered" evidence="1">
    <location>
        <begin position="112"/>
        <end position="139"/>
    </location>
</feature>
<evidence type="ECO:0000256" key="1">
    <source>
        <dbReference type="SAM" id="MobiDB-lite"/>
    </source>
</evidence>
<accession>A0A1J7J3G9</accession>
<dbReference type="AlphaFoldDB" id="A0A1J7J3G9"/>
<feature type="compositionally biased region" description="Low complexity" evidence="1">
    <location>
        <begin position="116"/>
        <end position="131"/>
    </location>
</feature>
<reference evidence="2 3" key="1">
    <citation type="submission" date="2016-10" db="EMBL/GenBank/DDBJ databases">
        <title>Draft genome sequence of Coniochaeta ligniaria NRRL30616, a lignocellulolytic fungus for bioabatement of inhibitors in plant biomass hydrolysates.</title>
        <authorList>
            <consortium name="DOE Joint Genome Institute"/>
            <person name="Jimenez D.J."/>
            <person name="Hector R.E."/>
            <person name="Riley R."/>
            <person name="Sun H."/>
            <person name="Grigoriev I.V."/>
            <person name="Van Elsas J.D."/>
            <person name="Nichols N.N."/>
        </authorList>
    </citation>
    <scope>NUCLEOTIDE SEQUENCE [LARGE SCALE GENOMIC DNA]</scope>
    <source>
        <strain evidence="2 3">NRRL 30616</strain>
    </source>
</reference>
<evidence type="ECO:0000313" key="3">
    <source>
        <dbReference type="Proteomes" id="UP000182658"/>
    </source>
</evidence>
<dbReference type="InParanoid" id="A0A1J7J3G9"/>
<name>A0A1J7J3G9_9PEZI</name>
<evidence type="ECO:0000313" key="2">
    <source>
        <dbReference type="EMBL" id="OIW34334.1"/>
    </source>
</evidence>
<dbReference type="Proteomes" id="UP000182658">
    <property type="component" value="Unassembled WGS sequence"/>
</dbReference>
<protein>
    <submittedName>
        <fullName evidence="2">Uncharacterized protein</fullName>
    </submittedName>
</protein>